<dbReference type="PROSITE" id="PS50002">
    <property type="entry name" value="SH3"/>
    <property type="match status" value="1"/>
</dbReference>
<dbReference type="SUPFAM" id="SSF50044">
    <property type="entry name" value="SH3-domain"/>
    <property type="match status" value="1"/>
</dbReference>
<dbReference type="InterPro" id="IPR001452">
    <property type="entry name" value="SH3_domain"/>
</dbReference>
<dbReference type="InParanoid" id="A0A4Q1BA87"/>
<dbReference type="OrthoDB" id="5983572at2759"/>
<dbReference type="InterPro" id="IPR036028">
    <property type="entry name" value="SH3-like_dom_sf"/>
</dbReference>
<dbReference type="STRING" id="5217.A0A4Q1BA87"/>
<reference evidence="5 6" key="1">
    <citation type="submission" date="2016-06" db="EMBL/GenBank/DDBJ databases">
        <title>Evolution of pathogenesis and genome organization in the Tremellales.</title>
        <authorList>
            <person name="Cuomo C."/>
            <person name="Litvintseva A."/>
            <person name="Heitman J."/>
            <person name="Chen Y."/>
            <person name="Sun S."/>
            <person name="Springer D."/>
            <person name="Dromer F."/>
            <person name="Young S."/>
            <person name="Zeng Q."/>
            <person name="Chapman S."/>
            <person name="Gujja S."/>
            <person name="Saif S."/>
            <person name="Birren B."/>
        </authorList>
    </citation>
    <scope>NUCLEOTIDE SEQUENCE [LARGE SCALE GENOMIC DNA]</scope>
    <source>
        <strain evidence="5 6">ATCC 28783</strain>
    </source>
</reference>
<keyword evidence="1 2" id="KW-0728">SH3 domain</keyword>
<feature type="transmembrane region" description="Helical" evidence="3">
    <location>
        <begin position="50"/>
        <end position="68"/>
    </location>
</feature>
<evidence type="ECO:0000256" key="3">
    <source>
        <dbReference type="SAM" id="Phobius"/>
    </source>
</evidence>
<protein>
    <recommendedName>
        <fullName evidence="4">SH3 domain-containing protein</fullName>
    </recommendedName>
</protein>
<feature type="transmembrane region" description="Helical" evidence="3">
    <location>
        <begin position="12"/>
        <end position="30"/>
    </location>
</feature>
<evidence type="ECO:0000313" key="5">
    <source>
        <dbReference type="EMBL" id="RXK35679.1"/>
    </source>
</evidence>
<keyword evidence="3" id="KW-0472">Membrane</keyword>
<keyword evidence="3" id="KW-0812">Transmembrane</keyword>
<dbReference type="Pfam" id="PF00018">
    <property type="entry name" value="SH3_1"/>
    <property type="match status" value="1"/>
</dbReference>
<name>A0A4Q1BA87_TREME</name>
<dbReference type="AlphaFoldDB" id="A0A4Q1BA87"/>
<dbReference type="Proteomes" id="UP000289152">
    <property type="component" value="Unassembled WGS sequence"/>
</dbReference>
<proteinExistence type="predicted"/>
<evidence type="ECO:0000313" key="6">
    <source>
        <dbReference type="Proteomes" id="UP000289152"/>
    </source>
</evidence>
<keyword evidence="6" id="KW-1185">Reference proteome</keyword>
<comment type="caution">
    <text evidence="5">The sequence shown here is derived from an EMBL/GenBank/DDBJ whole genome shotgun (WGS) entry which is preliminary data.</text>
</comment>
<organism evidence="5 6">
    <name type="scientific">Tremella mesenterica</name>
    <name type="common">Jelly fungus</name>
    <dbReference type="NCBI Taxonomy" id="5217"/>
    <lineage>
        <taxon>Eukaryota</taxon>
        <taxon>Fungi</taxon>
        <taxon>Dikarya</taxon>
        <taxon>Basidiomycota</taxon>
        <taxon>Agaricomycotina</taxon>
        <taxon>Tremellomycetes</taxon>
        <taxon>Tremellales</taxon>
        <taxon>Tremellaceae</taxon>
        <taxon>Tremella</taxon>
    </lineage>
</organism>
<evidence type="ECO:0000256" key="1">
    <source>
        <dbReference type="ARBA" id="ARBA00022443"/>
    </source>
</evidence>
<feature type="domain" description="SH3" evidence="4">
    <location>
        <begin position="214"/>
        <end position="275"/>
    </location>
</feature>
<feature type="transmembrane region" description="Helical" evidence="3">
    <location>
        <begin position="107"/>
        <end position="127"/>
    </location>
</feature>
<keyword evidence="3" id="KW-1133">Transmembrane helix</keyword>
<evidence type="ECO:0000256" key="2">
    <source>
        <dbReference type="PROSITE-ProRule" id="PRU00192"/>
    </source>
</evidence>
<evidence type="ECO:0000259" key="4">
    <source>
        <dbReference type="PROSITE" id="PS50002"/>
    </source>
</evidence>
<gene>
    <name evidence="5" type="ORF">M231_07052</name>
</gene>
<feature type="transmembrane region" description="Helical" evidence="3">
    <location>
        <begin position="80"/>
        <end position="101"/>
    </location>
</feature>
<dbReference type="EMBL" id="SDIL01000126">
    <property type="protein sequence ID" value="RXK35679.1"/>
    <property type="molecule type" value="Genomic_DNA"/>
</dbReference>
<dbReference type="Gene3D" id="2.30.30.40">
    <property type="entry name" value="SH3 Domains"/>
    <property type="match status" value="1"/>
</dbReference>
<dbReference type="VEuPathDB" id="FungiDB:TREMEDRAFT_69025"/>
<accession>A0A4Q1BA87</accession>
<sequence>MFDITHLIRHPLFLATYVVAIPAWIVAFAGQCATEAKYSLRGTNQPVCGVLWFAIWVQLSLIPLSFALCSDNLALHRIQLAVILAIAIVFAVIGVNDFIYSSLGAETAVGAGWLLITFADLIWLLYLTSEEDSAFYRILNSAGNGGLSGPNRRARHESTFGHEAGVTPPGNGFSNGGGYPMGGYANAASMDTPQKAAPLAREYTPPASEERAQAFPLRAKALYAYTASADDPNEVTLARGDILEVMDNTGKWWQVKTPAGQTGVSAFLSDGFFIS</sequence>